<dbReference type="PANTHER" id="PTHR30137:SF15">
    <property type="entry name" value="BLL6902 PROTEIN"/>
    <property type="match status" value="1"/>
</dbReference>
<gene>
    <name evidence="3" type="ORF">BK826_00470</name>
</gene>
<feature type="domain" description="Luciferase-like" evidence="2">
    <location>
        <begin position="23"/>
        <end position="315"/>
    </location>
</feature>
<dbReference type="InterPro" id="IPR036661">
    <property type="entry name" value="Luciferase-like_sf"/>
</dbReference>
<proteinExistence type="predicted"/>
<evidence type="ECO:0000313" key="4">
    <source>
        <dbReference type="Proteomes" id="UP000179540"/>
    </source>
</evidence>
<accession>A0A1S2N399</accession>
<organism evidence="3 4">
    <name type="scientific">Rothia kristinae</name>
    <dbReference type="NCBI Taxonomy" id="37923"/>
    <lineage>
        <taxon>Bacteria</taxon>
        <taxon>Bacillati</taxon>
        <taxon>Actinomycetota</taxon>
        <taxon>Actinomycetes</taxon>
        <taxon>Micrococcales</taxon>
        <taxon>Micrococcaceae</taxon>
        <taxon>Rothia</taxon>
    </lineage>
</organism>
<dbReference type="Pfam" id="PF00296">
    <property type="entry name" value="Bac_luciferase"/>
    <property type="match status" value="1"/>
</dbReference>
<evidence type="ECO:0000256" key="1">
    <source>
        <dbReference type="SAM" id="MobiDB-lite"/>
    </source>
</evidence>
<name>A0A1S2N399_9MICC</name>
<dbReference type="SUPFAM" id="SSF51679">
    <property type="entry name" value="Bacterial luciferase-like"/>
    <property type="match status" value="1"/>
</dbReference>
<comment type="caution">
    <text evidence="3">The sequence shown here is derived from an EMBL/GenBank/DDBJ whole genome shotgun (WGS) entry which is preliminary data.</text>
</comment>
<dbReference type="PANTHER" id="PTHR30137">
    <property type="entry name" value="LUCIFERASE-LIKE MONOOXYGENASE"/>
    <property type="match status" value="1"/>
</dbReference>
<reference evidence="3 4" key="1">
    <citation type="submission" date="2016-10" db="EMBL/GenBank/DDBJ databases">
        <title>Draft genome sequence of strain LCT isolated from the Shenzhou X spacecraft of China.</title>
        <authorList>
            <person name="Huang B."/>
        </authorList>
    </citation>
    <scope>NUCLEOTIDE SEQUENCE [LARGE SCALE GENOMIC DNA]</scope>
    <source>
        <strain evidence="3 4">LCT-H5</strain>
    </source>
</reference>
<dbReference type="GO" id="GO:0005829">
    <property type="term" value="C:cytosol"/>
    <property type="evidence" value="ECO:0007669"/>
    <property type="project" value="TreeGrafter"/>
</dbReference>
<dbReference type="InterPro" id="IPR011251">
    <property type="entry name" value="Luciferase-like_dom"/>
</dbReference>
<dbReference type="Gene3D" id="3.20.20.30">
    <property type="entry name" value="Luciferase-like domain"/>
    <property type="match status" value="1"/>
</dbReference>
<dbReference type="RefSeq" id="WP_075513865.1">
    <property type="nucleotide sequence ID" value="NZ_MODZ01000001.1"/>
</dbReference>
<dbReference type="EMBL" id="MODZ01000001">
    <property type="protein sequence ID" value="OIJ36943.1"/>
    <property type="molecule type" value="Genomic_DNA"/>
</dbReference>
<dbReference type="OrthoDB" id="7903015at2"/>
<dbReference type="GO" id="GO:0016705">
    <property type="term" value="F:oxidoreductase activity, acting on paired donors, with incorporation or reduction of molecular oxygen"/>
    <property type="evidence" value="ECO:0007669"/>
    <property type="project" value="InterPro"/>
</dbReference>
<dbReference type="InterPro" id="IPR050766">
    <property type="entry name" value="Bact_Lucif_Oxidored"/>
</dbReference>
<protein>
    <recommendedName>
        <fullName evidence="2">Luciferase-like domain-containing protein</fullName>
    </recommendedName>
</protein>
<dbReference type="AlphaFoldDB" id="A0A1S2N399"/>
<sequence length="360" mass="39240">MTDSTHRLAHLGFLHIAPFSPEDPGAGLREVIELFRFAEDLGLDSGWLRTRHLQYGATAPGVMLGALSQATEHLELGNAVIPVEWENPFSLAEDLSVADVLSGGRLRPGLSVHPPRLGEETADAVFGPAWRHEDYSYERILRLKRLVEGEKLRSLEEYQGYGGDMDSETLQPLSPGLSSRLSYGAGSLKSAAWAGEHGLGLLVSNISSTENGVRDFNQAQAAQIRAYRQAFDAQHGTASQGGPGQGPADSDAAGRGRVAQARVVIPTDGTTREQKQRFEDYVAARTPRTTKVLGEKTIISPDRIGSAEQIVDGLLADPSFLAADDFIVELPFELGLEDWKHILEQFAQEIGPRLGWQPRR</sequence>
<feature type="region of interest" description="Disordered" evidence="1">
    <location>
        <begin position="232"/>
        <end position="257"/>
    </location>
</feature>
<dbReference type="Proteomes" id="UP000179540">
    <property type="component" value="Unassembled WGS sequence"/>
</dbReference>
<evidence type="ECO:0000313" key="3">
    <source>
        <dbReference type="EMBL" id="OIJ36943.1"/>
    </source>
</evidence>
<evidence type="ECO:0000259" key="2">
    <source>
        <dbReference type="Pfam" id="PF00296"/>
    </source>
</evidence>